<protein>
    <recommendedName>
        <fullName evidence="1">DUF4123 domain-containing protein</fullName>
    </recommendedName>
</protein>
<sequence>MNNASKANFLLIDGVLRPNAIASLYQLGEPLEIEPLYLGTRWAELMDLGPILVKPSSSTSMISQTYQNANHQIDASLLYSSAPMSVVADHLRRYIAPSDVLGGNGMLRFADPLVTRYWLGSYQGEHLNVILGPIESWSIPERPHSWEANPAVQWLNFLRTSAPLAWQDSYAQLGQTQLDALGHAARWQFMERLHENFEQYHPRHLATLKLSSRTQWFDERLDEAQAWGLSSERSLAIWVEYSLRWGAGFTEHVNEPYQNWLARTPEASRLAPEIRIQKMDNDCLDIEINKEV</sequence>
<dbReference type="Pfam" id="PF13503">
    <property type="entry name" value="DUF4123"/>
    <property type="match status" value="1"/>
</dbReference>
<organism evidence="2 3">
    <name type="scientific">Pseudomonas fluorescens</name>
    <dbReference type="NCBI Taxonomy" id="294"/>
    <lineage>
        <taxon>Bacteria</taxon>
        <taxon>Pseudomonadati</taxon>
        <taxon>Pseudomonadota</taxon>
        <taxon>Gammaproteobacteria</taxon>
        <taxon>Pseudomonadales</taxon>
        <taxon>Pseudomonadaceae</taxon>
        <taxon>Pseudomonas</taxon>
    </lineage>
</organism>
<gene>
    <name evidence="2" type="ORF">CFN16_04800</name>
</gene>
<evidence type="ECO:0000313" key="3">
    <source>
        <dbReference type="Proteomes" id="UP000254535"/>
    </source>
</evidence>
<dbReference type="InterPro" id="IPR025391">
    <property type="entry name" value="DUF4123"/>
</dbReference>
<dbReference type="Proteomes" id="UP000254535">
    <property type="component" value="Chromosome"/>
</dbReference>
<dbReference type="EMBL" id="CP022313">
    <property type="protein sequence ID" value="AXJ03469.1"/>
    <property type="molecule type" value="Genomic_DNA"/>
</dbReference>
<dbReference type="RefSeq" id="WP_115076679.1">
    <property type="nucleotide sequence ID" value="NZ_CP022313.1"/>
</dbReference>
<reference evidence="2 3" key="1">
    <citation type="submission" date="2017-07" db="EMBL/GenBank/DDBJ databases">
        <title>Genome sequence of Pseudomonas NEP1.</title>
        <authorList>
            <person name="Nascimento F.X."/>
        </authorList>
    </citation>
    <scope>NUCLEOTIDE SEQUENCE [LARGE SCALE GENOMIC DNA]</scope>
    <source>
        <strain evidence="2 3">NEP1</strain>
    </source>
</reference>
<dbReference type="AlphaFoldDB" id="A0A345USL7"/>
<evidence type="ECO:0000313" key="2">
    <source>
        <dbReference type="EMBL" id="AXJ03469.1"/>
    </source>
</evidence>
<evidence type="ECO:0000259" key="1">
    <source>
        <dbReference type="Pfam" id="PF13503"/>
    </source>
</evidence>
<feature type="domain" description="DUF4123" evidence="1">
    <location>
        <begin position="9"/>
        <end position="126"/>
    </location>
</feature>
<name>A0A345USL7_PSEFL</name>
<accession>A0A345USL7</accession>
<proteinExistence type="predicted"/>